<keyword evidence="2 5" id="KW-0547">Nucleotide-binding</keyword>
<feature type="compositionally biased region" description="Basic and acidic residues" evidence="6">
    <location>
        <begin position="1"/>
        <end position="12"/>
    </location>
</feature>
<dbReference type="GO" id="GO:0005524">
    <property type="term" value="F:ATP binding"/>
    <property type="evidence" value="ECO:0007669"/>
    <property type="project" value="UniProtKB-UniRule"/>
</dbReference>
<dbReference type="FunFam" id="3.40.50.620:FF:000177">
    <property type="entry name" value="probable receptor-like serine/threonine-protein kinase At5g57670"/>
    <property type="match status" value="1"/>
</dbReference>
<dbReference type="SUPFAM" id="SSF52402">
    <property type="entry name" value="Adenine nucleotide alpha hydrolases-like"/>
    <property type="match status" value="1"/>
</dbReference>
<evidence type="ECO:0000259" key="7">
    <source>
        <dbReference type="PROSITE" id="PS50011"/>
    </source>
</evidence>
<feature type="compositionally biased region" description="Polar residues" evidence="6">
    <location>
        <begin position="197"/>
        <end position="215"/>
    </location>
</feature>
<keyword evidence="4 5" id="KW-0067">ATP-binding</keyword>
<dbReference type="InterPro" id="IPR011009">
    <property type="entry name" value="Kinase-like_dom_sf"/>
</dbReference>
<dbReference type="PROSITE" id="PS00108">
    <property type="entry name" value="PROTEIN_KINASE_ST"/>
    <property type="match status" value="1"/>
</dbReference>
<dbReference type="PROSITE" id="PS00107">
    <property type="entry name" value="PROTEIN_KINASE_ATP"/>
    <property type="match status" value="1"/>
</dbReference>
<keyword evidence="8" id="KW-1185">Reference proteome</keyword>
<dbReference type="Gene3D" id="3.40.50.620">
    <property type="entry name" value="HUPs"/>
    <property type="match status" value="1"/>
</dbReference>
<dbReference type="SMART" id="SM00220">
    <property type="entry name" value="S_TKc"/>
    <property type="match status" value="1"/>
</dbReference>
<dbReference type="PANTHER" id="PTHR47987">
    <property type="entry name" value="OS08G0249100 PROTEIN"/>
    <property type="match status" value="1"/>
</dbReference>
<accession>A0A8B9ARN0</accession>
<dbReference type="FunFam" id="1.10.510.10:FF:000284">
    <property type="entry name" value="Putative receptor-like serine/threonine-protein kinase"/>
    <property type="match status" value="1"/>
</dbReference>
<dbReference type="AlphaFoldDB" id="A0A8B9ARN0"/>
<dbReference type="InterPro" id="IPR008271">
    <property type="entry name" value="Ser/Thr_kinase_AS"/>
</dbReference>
<keyword evidence="1" id="KW-0808">Transferase</keyword>
<dbReference type="FunFam" id="3.30.200.20:FF:000268">
    <property type="entry name" value="probable receptor-like serine/threonine-protein kinase At5g57670"/>
    <property type="match status" value="1"/>
</dbReference>
<evidence type="ECO:0000256" key="6">
    <source>
        <dbReference type="SAM" id="MobiDB-lite"/>
    </source>
</evidence>
<dbReference type="InterPro" id="IPR017441">
    <property type="entry name" value="Protein_kinase_ATP_BS"/>
</dbReference>
<dbReference type="InterPro" id="IPR046958">
    <property type="entry name" value="RBK1/2/STUNTED"/>
</dbReference>
<dbReference type="Pfam" id="PF00069">
    <property type="entry name" value="Pkinase"/>
    <property type="match status" value="1"/>
</dbReference>
<dbReference type="RefSeq" id="XP_038989441.1">
    <property type="nucleotide sequence ID" value="XM_039133513.1"/>
</dbReference>
<dbReference type="PROSITE" id="PS50011">
    <property type="entry name" value="PROTEIN_KINASE_DOM"/>
    <property type="match status" value="1"/>
</dbReference>
<protein>
    <submittedName>
        <fullName evidence="9">Probable receptor-like serine/threonine-protein kinase At5g57670 isoform X2</fullName>
    </submittedName>
</protein>
<evidence type="ECO:0000256" key="4">
    <source>
        <dbReference type="ARBA" id="ARBA00022840"/>
    </source>
</evidence>
<dbReference type="PANTHER" id="PTHR47987:SF5">
    <property type="entry name" value="PROTEIN KINASE DOMAIN-CONTAINING PROTEIN"/>
    <property type="match status" value="1"/>
</dbReference>
<proteinExistence type="predicted"/>
<dbReference type="SUPFAM" id="SSF56112">
    <property type="entry name" value="Protein kinase-like (PK-like)"/>
    <property type="match status" value="1"/>
</dbReference>
<sequence length="803" mass="87933">MKLRKEEEKKDGILVQSNGGGRRKEEEEEEEKEESKKGEEGKTVVVGIKMDAESRELLTWALVKVASPGDRVLALHVLPSSAADVSHHNENSPSSLLSLVKAFDSMLAVYEGFCNLKQIDLKLKLSRGSSIRKDLVREVNSSAASKLILGITKNNRSFGSSSTSIAKYCAKKLSRDCSVLAVNNGKIVFRREPLPASQSTANNSVGDHVRSSSSALVPWQESKNYSKRSNRGDDKLAIKSQAGRNTNTSSTLLPCLPVVSKRRLSCVSLGADNVLPSLDDTKRQNSGVCSPVSLPLCSELEKDESLALVPGKKPEAPSSSVSHLIKDSPQARPGWPLLRKSVLPNQKTTSAERSKTSVVQWAMRLPSRHSAVSTVHPDQKPAKLEANATSGVDGKRGAIVPFETDSCSPSPTIDNGEKKIPKELESLREKYSSVCRLFSYKELVQLTSNFSPEKFIGRGGSSHVYRCCLSDGKELAVKILKPSEHILNEFVSEIEIITALNHKNIISLFGFCFENDNLILVYDYLSRGSLEESLHGESENKNVLGWVERYKVAVGIAEALDYLHGAANVQPVIHRDVKSSNILLSGDFEPKLSDFGLAKWASASTVDFSCNDVAGTFGYLAPEYFMYGKVNEKTDVYAFGVVLLELISGRKPVCTGCPKGQESLVIWAKKILQDGKVKQLVDPCLGTNYSDDQLERMILAASLCIRRAPRCRPRIATVLKLLGGDDDILKWAKSQVSASKEFDGLDDEAPLQDSNIQSYINLALLDDDSLSVSSVDPAVDFIAANTSLEEYLRGRWSRSSSFN</sequence>
<organism evidence="8 9">
    <name type="scientific">Phoenix dactylifera</name>
    <name type="common">Date palm</name>
    <dbReference type="NCBI Taxonomy" id="42345"/>
    <lineage>
        <taxon>Eukaryota</taxon>
        <taxon>Viridiplantae</taxon>
        <taxon>Streptophyta</taxon>
        <taxon>Embryophyta</taxon>
        <taxon>Tracheophyta</taxon>
        <taxon>Spermatophyta</taxon>
        <taxon>Magnoliopsida</taxon>
        <taxon>Liliopsida</taxon>
        <taxon>Arecaceae</taxon>
        <taxon>Coryphoideae</taxon>
        <taxon>Phoeniceae</taxon>
        <taxon>Phoenix</taxon>
    </lineage>
</organism>
<dbReference type="GeneID" id="103701364"/>
<evidence type="ECO:0000256" key="1">
    <source>
        <dbReference type="ARBA" id="ARBA00022679"/>
    </source>
</evidence>
<evidence type="ECO:0000256" key="2">
    <source>
        <dbReference type="ARBA" id="ARBA00022741"/>
    </source>
</evidence>
<feature type="region of interest" description="Disordered" evidence="6">
    <location>
        <begin position="197"/>
        <end position="246"/>
    </location>
</feature>
<name>A0A8B9ARN0_PHODC</name>
<feature type="domain" description="Protein kinase" evidence="7">
    <location>
        <begin position="450"/>
        <end position="729"/>
    </location>
</feature>
<keyword evidence="3" id="KW-0418">Kinase</keyword>
<reference evidence="8" key="1">
    <citation type="journal article" date="2019" name="Nat. Commun.">
        <title>Genome-wide association mapping of date palm fruit traits.</title>
        <authorList>
            <person name="Hazzouri K.M."/>
            <person name="Gros-Balthazard M."/>
            <person name="Flowers J.M."/>
            <person name="Copetti D."/>
            <person name="Lemansour A."/>
            <person name="Lebrun M."/>
            <person name="Masmoudi K."/>
            <person name="Ferrand S."/>
            <person name="Dhar M.I."/>
            <person name="Fresquez Z.A."/>
            <person name="Rosas U."/>
            <person name="Zhang J."/>
            <person name="Talag J."/>
            <person name="Lee S."/>
            <person name="Kudrna D."/>
            <person name="Powell R.F."/>
            <person name="Leitch I.J."/>
            <person name="Krueger R.R."/>
            <person name="Wing R.A."/>
            <person name="Amiri K.M.A."/>
            <person name="Purugganan M.D."/>
        </authorList>
    </citation>
    <scope>NUCLEOTIDE SEQUENCE [LARGE SCALE GENOMIC DNA]</scope>
    <source>
        <strain evidence="8">cv. Khalas</strain>
    </source>
</reference>
<dbReference type="InterPro" id="IPR014729">
    <property type="entry name" value="Rossmann-like_a/b/a_fold"/>
</dbReference>
<feature type="region of interest" description="Disordered" evidence="6">
    <location>
        <begin position="1"/>
        <end position="40"/>
    </location>
</feature>
<evidence type="ECO:0000256" key="5">
    <source>
        <dbReference type="PROSITE-ProRule" id="PRU10141"/>
    </source>
</evidence>
<dbReference type="CDD" id="cd14066">
    <property type="entry name" value="STKc_IRAK"/>
    <property type="match status" value="1"/>
</dbReference>
<dbReference type="CDD" id="cd00293">
    <property type="entry name" value="USP-like"/>
    <property type="match status" value="1"/>
</dbReference>
<dbReference type="GO" id="GO:0004672">
    <property type="term" value="F:protein kinase activity"/>
    <property type="evidence" value="ECO:0007669"/>
    <property type="project" value="InterPro"/>
</dbReference>
<evidence type="ECO:0000256" key="3">
    <source>
        <dbReference type="ARBA" id="ARBA00022777"/>
    </source>
</evidence>
<feature type="region of interest" description="Disordered" evidence="6">
    <location>
        <begin position="310"/>
        <end position="336"/>
    </location>
</feature>
<gene>
    <name evidence="9" type="primary">LOC103701364</name>
</gene>
<dbReference type="Gene3D" id="1.10.510.10">
    <property type="entry name" value="Transferase(Phosphotransferase) domain 1"/>
    <property type="match status" value="1"/>
</dbReference>
<evidence type="ECO:0000313" key="8">
    <source>
        <dbReference type="Proteomes" id="UP000228380"/>
    </source>
</evidence>
<reference evidence="9" key="2">
    <citation type="submission" date="2025-08" db="UniProtKB">
        <authorList>
            <consortium name="RefSeq"/>
        </authorList>
    </citation>
    <scope>IDENTIFICATION</scope>
    <source>
        <tissue evidence="9">Young leaves</tissue>
    </source>
</reference>
<dbReference type="InterPro" id="IPR000719">
    <property type="entry name" value="Prot_kinase_dom"/>
</dbReference>
<evidence type="ECO:0000313" key="9">
    <source>
        <dbReference type="RefSeq" id="XP_038989441.1"/>
    </source>
</evidence>
<dbReference type="Proteomes" id="UP000228380">
    <property type="component" value="Chromosome 14"/>
</dbReference>
<dbReference type="Gene3D" id="3.30.200.20">
    <property type="entry name" value="Phosphorylase Kinase, domain 1"/>
    <property type="match status" value="1"/>
</dbReference>
<feature type="binding site" evidence="5">
    <location>
        <position position="478"/>
    </location>
    <ligand>
        <name>ATP</name>
        <dbReference type="ChEBI" id="CHEBI:30616"/>
    </ligand>
</feature>